<name>A0ACC0V5D9_9HYPO</name>
<reference evidence="1" key="1">
    <citation type="submission" date="2022-10" db="EMBL/GenBank/DDBJ databases">
        <title>Complete Genome of Trichothecium roseum strain YXFP-22015, a Plant Pathogen Isolated from Citrus.</title>
        <authorList>
            <person name="Wang Y."/>
            <person name="Zhu L."/>
        </authorList>
    </citation>
    <scope>NUCLEOTIDE SEQUENCE</scope>
    <source>
        <strain evidence="1">YXFP-22015</strain>
    </source>
</reference>
<dbReference type="Proteomes" id="UP001163324">
    <property type="component" value="Chromosome 3"/>
</dbReference>
<protein>
    <submittedName>
        <fullName evidence="1">Uncharacterized protein</fullName>
    </submittedName>
</protein>
<gene>
    <name evidence="1" type="ORF">N3K66_003240</name>
</gene>
<evidence type="ECO:0000313" key="2">
    <source>
        <dbReference type="Proteomes" id="UP001163324"/>
    </source>
</evidence>
<organism evidence="1 2">
    <name type="scientific">Trichothecium roseum</name>
    <dbReference type="NCBI Taxonomy" id="47278"/>
    <lineage>
        <taxon>Eukaryota</taxon>
        <taxon>Fungi</taxon>
        <taxon>Dikarya</taxon>
        <taxon>Ascomycota</taxon>
        <taxon>Pezizomycotina</taxon>
        <taxon>Sordariomycetes</taxon>
        <taxon>Hypocreomycetidae</taxon>
        <taxon>Hypocreales</taxon>
        <taxon>Hypocreales incertae sedis</taxon>
        <taxon>Trichothecium</taxon>
    </lineage>
</organism>
<evidence type="ECO:0000313" key="1">
    <source>
        <dbReference type="EMBL" id="KAI9901423.1"/>
    </source>
</evidence>
<sequence>MLRFVLVATLTASASLAAPGHQKRQMTVVEHEMETTSDAEQLVRDYWTAERVAAIDHDPFGSEPYPVIPEDEKPRGAPFEVEGLVPRTIGRLLYTEPYTDEDGGDGWRDSSCTATILESANEATVVTAAHCLKPNPSVRNDTAWHRNVLFLPGFRDNEPQAGGNFTLNRSFMASSWANGLEKPEYMYHVDRAFAVLNVNSAAGGKLARRDLGPGQKIRFGNNATSFPVVHNLGYPRYVADPGNELRSGAPAFTGRRLAACFGKAVDWWRFPSNMAGSPCLMGGGSSGGPHMADFDFEQGVGSVVAVNSLLDVDGPVGEGEPERELMEYGTSVTDEFAKLLYDTAQAVEL</sequence>
<proteinExistence type="predicted"/>
<dbReference type="EMBL" id="CM047942">
    <property type="protein sequence ID" value="KAI9901423.1"/>
    <property type="molecule type" value="Genomic_DNA"/>
</dbReference>
<comment type="caution">
    <text evidence="1">The sequence shown here is derived from an EMBL/GenBank/DDBJ whole genome shotgun (WGS) entry which is preliminary data.</text>
</comment>
<accession>A0ACC0V5D9</accession>
<keyword evidence="2" id="KW-1185">Reference proteome</keyword>